<evidence type="ECO:0000256" key="8">
    <source>
        <dbReference type="SAM" id="SignalP"/>
    </source>
</evidence>
<sequence>MKPQRMLHVLAMSIAAVSIAAPKKEPMNVLFLAVDDLKPMLGCYGNERVKSPHIDRLADGGTVFLNNHCQWPVCGPSRASIASGLMPEETGVMGFKAMRGKLTNLVTLPEHFRNQGYETAATGKINDPRCVGTLNPKNPTARTKDGRDIDDPASWSIPYVHASGIYNSPTKRSCESPDLPDDQFSDGAVCNEGLALLEQLAQGDKPFFLGIGFYKPHVPWYAPKKYWDLYERTEFPLEEFQELPKGGSLGAWKKGTEVHGYPDTPNAYPSPETGEMVYPRIPDDKQRELIHSYYACVSFIDAQVGRILAKLDELGLADNTIIVLWGDHGYHLGDHGQWGKHTLMEGATRSPLIIKAPQLGEQVPETRSPSGHIDMYRTLCELTRLEVPKQPKSKKAKDGHTVKGVSLVPVMTGEQKSVRKGILTHKGGYAFRTERYRYIEFVKGGKVLARDLYDYETDPKETVNLADEKKYAAIVKELAQAMRESPEAAGCYELMGK</sequence>
<protein>
    <submittedName>
        <fullName evidence="10">Choline-sulfatase</fullName>
    </submittedName>
</protein>
<dbReference type="SUPFAM" id="SSF53649">
    <property type="entry name" value="Alkaline phosphatase-like"/>
    <property type="match status" value="1"/>
</dbReference>
<evidence type="ECO:0000259" key="9">
    <source>
        <dbReference type="Pfam" id="PF00884"/>
    </source>
</evidence>
<dbReference type="Pfam" id="PF00884">
    <property type="entry name" value="Sulfatase"/>
    <property type="match status" value="1"/>
</dbReference>
<evidence type="ECO:0000313" key="10">
    <source>
        <dbReference type="EMBL" id="VGO22598.1"/>
    </source>
</evidence>
<dbReference type="Proteomes" id="UP000346198">
    <property type="component" value="Unassembled WGS sequence"/>
</dbReference>
<dbReference type="CDD" id="cd16030">
    <property type="entry name" value="iduronate-2-sulfatase"/>
    <property type="match status" value="1"/>
</dbReference>
<evidence type="ECO:0000256" key="4">
    <source>
        <dbReference type="ARBA" id="ARBA00022729"/>
    </source>
</evidence>
<keyword evidence="11" id="KW-1185">Reference proteome</keyword>
<evidence type="ECO:0000256" key="7">
    <source>
        <dbReference type="SAM" id="MobiDB-lite"/>
    </source>
</evidence>
<dbReference type="InterPro" id="IPR017850">
    <property type="entry name" value="Alkaline_phosphatase_core_sf"/>
</dbReference>
<accession>A0A6C2UQV1</accession>
<dbReference type="GO" id="GO:0005737">
    <property type="term" value="C:cytoplasm"/>
    <property type="evidence" value="ECO:0007669"/>
    <property type="project" value="TreeGrafter"/>
</dbReference>
<feature type="region of interest" description="Disordered" evidence="7">
    <location>
        <begin position="128"/>
        <end position="148"/>
    </location>
</feature>
<evidence type="ECO:0000256" key="3">
    <source>
        <dbReference type="ARBA" id="ARBA00022723"/>
    </source>
</evidence>
<evidence type="ECO:0000256" key="1">
    <source>
        <dbReference type="ARBA" id="ARBA00001913"/>
    </source>
</evidence>
<dbReference type="GO" id="GO:0004423">
    <property type="term" value="F:iduronate-2-sulfatase activity"/>
    <property type="evidence" value="ECO:0007669"/>
    <property type="project" value="InterPro"/>
</dbReference>
<proteinExistence type="inferred from homology"/>
<keyword evidence="3" id="KW-0479">Metal-binding</keyword>
<dbReference type="RefSeq" id="WP_168433547.1">
    <property type="nucleotide sequence ID" value="NZ_CAAHFH010000002.1"/>
</dbReference>
<comment type="cofactor">
    <cofactor evidence="1">
        <name>Ca(2+)</name>
        <dbReference type="ChEBI" id="CHEBI:29108"/>
    </cofactor>
</comment>
<feature type="domain" description="Sulfatase N-terminal" evidence="9">
    <location>
        <begin position="28"/>
        <end position="383"/>
    </location>
</feature>
<comment type="similarity">
    <text evidence="2">Belongs to the sulfatase family.</text>
</comment>
<evidence type="ECO:0000256" key="6">
    <source>
        <dbReference type="ARBA" id="ARBA00022837"/>
    </source>
</evidence>
<evidence type="ECO:0000256" key="2">
    <source>
        <dbReference type="ARBA" id="ARBA00008779"/>
    </source>
</evidence>
<dbReference type="InterPro" id="IPR000917">
    <property type="entry name" value="Sulfatase_N"/>
</dbReference>
<dbReference type="PANTHER" id="PTHR45953:SF1">
    <property type="entry name" value="IDURONATE 2-SULFATASE"/>
    <property type="match status" value="1"/>
</dbReference>
<name>A0A6C2UQV1_9BACT</name>
<dbReference type="AlphaFoldDB" id="A0A6C2UQV1"/>
<dbReference type="InterPro" id="IPR035874">
    <property type="entry name" value="IDS"/>
</dbReference>
<reference evidence="10 11" key="1">
    <citation type="submission" date="2019-04" db="EMBL/GenBank/DDBJ databases">
        <authorList>
            <person name="Van Vliet M D."/>
        </authorList>
    </citation>
    <scope>NUCLEOTIDE SEQUENCE [LARGE SCALE GENOMIC DNA]</scope>
    <source>
        <strain evidence="10 11">F21</strain>
    </source>
</reference>
<keyword evidence="5" id="KW-0378">Hydrolase</keyword>
<keyword evidence="4 8" id="KW-0732">Signal</keyword>
<evidence type="ECO:0000313" key="11">
    <source>
        <dbReference type="Proteomes" id="UP000346198"/>
    </source>
</evidence>
<dbReference type="Gene3D" id="3.40.720.10">
    <property type="entry name" value="Alkaline Phosphatase, subunit A"/>
    <property type="match status" value="1"/>
</dbReference>
<dbReference type="PANTHER" id="PTHR45953">
    <property type="entry name" value="IDURONATE 2-SULFATASE"/>
    <property type="match status" value="1"/>
</dbReference>
<keyword evidence="6" id="KW-0106">Calcium</keyword>
<organism evidence="10 11">
    <name type="scientific">Pontiella sulfatireligans</name>
    <dbReference type="NCBI Taxonomy" id="2750658"/>
    <lineage>
        <taxon>Bacteria</taxon>
        <taxon>Pseudomonadati</taxon>
        <taxon>Kiritimatiellota</taxon>
        <taxon>Kiritimatiellia</taxon>
        <taxon>Kiritimatiellales</taxon>
        <taxon>Pontiellaceae</taxon>
        <taxon>Pontiella</taxon>
    </lineage>
</organism>
<feature type="chain" id="PRO_5028837741" evidence="8">
    <location>
        <begin position="21"/>
        <end position="497"/>
    </location>
</feature>
<evidence type="ECO:0000256" key="5">
    <source>
        <dbReference type="ARBA" id="ARBA00022801"/>
    </source>
</evidence>
<dbReference type="EMBL" id="CAAHFH010000002">
    <property type="protein sequence ID" value="VGO22598.1"/>
    <property type="molecule type" value="Genomic_DNA"/>
</dbReference>
<feature type="signal peptide" evidence="8">
    <location>
        <begin position="1"/>
        <end position="20"/>
    </location>
</feature>
<dbReference type="GO" id="GO:0046872">
    <property type="term" value="F:metal ion binding"/>
    <property type="evidence" value="ECO:0007669"/>
    <property type="project" value="UniProtKB-KW"/>
</dbReference>
<gene>
    <name evidence="10" type="primary">betC_66</name>
    <name evidence="10" type="ORF">SCARR_04683</name>
</gene>